<dbReference type="AlphaFoldDB" id="A0A0K1PSG1"/>
<organism evidence="6 7">
    <name type="scientific">Labilithrix luteola</name>
    <dbReference type="NCBI Taxonomy" id="1391654"/>
    <lineage>
        <taxon>Bacteria</taxon>
        <taxon>Pseudomonadati</taxon>
        <taxon>Myxococcota</taxon>
        <taxon>Polyangia</taxon>
        <taxon>Polyangiales</taxon>
        <taxon>Labilitrichaceae</taxon>
        <taxon>Labilithrix</taxon>
    </lineage>
</organism>
<dbReference type="InterPro" id="IPR029016">
    <property type="entry name" value="GAF-like_dom_sf"/>
</dbReference>
<name>A0A0K1PSG1_9BACT</name>
<proteinExistence type="predicted"/>
<protein>
    <recommendedName>
        <fullName evidence="5">HTH luxR-type domain-containing protein</fullName>
    </recommendedName>
</protein>
<evidence type="ECO:0000313" key="6">
    <source>
        <dbReference type="EMBL" id="AKU96473.1"/>
    </source>
</evidence>
<evidence type="ECO:0000256" key="1">
    <source>
        <dbReference type="ARBA" id="ARBA00023015"/>
    </source>
</evidence>
<keyword evidence="1" id="KW-0805">Transcription regulation</keyword>
<dbReference type="GO" id="GO:0006355">
    <property type="term" value="P:regulation of DNA-templated transcription"/>
    <property type="evidence" value="ECO:0007669"/>
    <property type="project" value="InterPro"/>
</dbReference>
<dbReference type="Gene3D" id="3.30.450.40">
    <property type="match status" value="1"/>
</dbReference>
<dbReference type="KEGG" id="llu:AKJ09_03137"/>
<sequence>MEEVGSLGSLDSARLSVVQYGTRASFRRRVMDAMRQLVPASGAFFCFGTEDSRAYADSSRLVDSSLVPTSTKNVGIRLTQAFGFETKSVVETTRRVYVADELYPEDERMKLPYFAEKSGDGMKHALLFFLHEGGVLFGLAGLERRESEGAFTADDAKRLEALGAFVVAGIRAQLAYDELSREAAALRAFSKVNGTLFVVDRDAKKVVWAANRDRGIEWEGDVVPIADHIVDAAEQSLAARAKGDALPTPPRLPSGAVVGVAKIDGDPVFGGARCVVLRVEPQEKAPIEGLSKREREIARLLVAGYSGVNVAAISGLSENTVRTYVRRLYQKLSVSNRADLVRKLMAPEPKSATPSSVLAPPPDSSLAFGDDTLD</sequence>
<dbReference type="PRINTS" id="PR00038">
    <property type="entry name" value="HTHLUXR"/>
</dbReference>
<feature type="region of interest" description="Disordered" evidence="4">
    <location>
        <begin position="347"/>
        <end position="374"/>
    </location>
</feature>
<dbReference type="SUPFAM" id="SSF46894">
    <property type="entry name" value="C-terminal effector domain of the bipartite response regulators"/>
    <property type="match status" value="1"/>
</dbReference>
<dbReference type="Proteomes" id="UP000064967">
    <property type="component" value="Chromosome"/>
</dbReference>
<dbReference type="OrthoDB" id="561214at2"/>
<evidence type="ECO:0000313" key="7">
    <source>
        <dbReference type="Proteomes" id="UP000064967"/>
    </source>
</evidence>
<dbReference type="STRING" id="1391654.AKJ09_03137"/>
<dbReference type="InterPro" id="IPR036388">
    <property type="entry name" value="WH-like_DNA-bd_sf"/>
</dbReference>
<evidence type="ECO:0000256" key="2">
    <source>
        <dbReference type="ARBA" id="ARBA00023125"/>
    </source>
</evidence>
<gene>
    <name evidence="6" type="ORF">AKJ09_03137</name>
</gene>
<dbReference type="PANTHER" id="PTHR44688:SF16">
    <property type="entry name" value="DNA-BINDING TRANSCRIPTIONAL ACTIVATOR DEVR_DOSR"/>
    <property type="match status" value="1"/>
</dbReference>
<reference evidence="6 7" key="1">
    <citation type="submission" date="2015-08" db="EMBL/GenBank/DDBJ databases">
        <authorList>
            <person name="Babu N.S."/>
            <person name="Beckwith C.J."/>
            <person name="Beseler K.G."/>
            <person name="Brison A."/>
            <person name="Carone J.V."/>
            <person name="Caskin T.P."/>
            <person name="Diamond M."/>
            <person name="Durham M.E."/>
            <person name="Foxe J.M."/>
            <person name="Go M."/>
            <person name="Henderson B.A."/>
            <person name="Jones I.B."/>
            <person name="McGettigan J.A."/>
            <person name="Micheletti S.J."/>
            <person name="Nasrallah M.E."/>
            <person name="Ortiz D."/>
            <person name="Piller C.R."/>
            <person name="Privatt S.R."/>
            <person name="Schneider S.L."/>
            <person name="Sharp S."/>
            <person name="Smith T.C."/>
            <person name="Stanton J.D."/>
            <person name="Ullery H.E."/>
            <person name="Wilson R.J."/>
            <person name="Serrano M.G."/>
            <person name="Buck G."/>
            <person name="Lee V."/>
            <person name="Wang Y."/>
            <person name="Carvalho R."/>
            <person name="Voegtly L."/>
            <person name="Shi R."/>
            <person name="Duckworth R."/>
            <person name="Johnson A."/>
            <person name="Loviza R."/>
            <person name="Walstead R."/>
            <person name="Shah Z."/>
            <person name="Kiflezghi M."/>
            <person name="Wade K."/>
            <person name="Ball S.L."/>
            <person name="Bradley K.W."/>
            <person name="Asai D.J."/>
            <person name="Bowman C.A."/>
            <person name="Russell D.A."/>
            <person name="Pope W.H."/>
            <person name="Jacobs-Sera D."/>
            <person name="Hendrix R.W."/>
            <person name="Hatfull G.F."/>
        </authorList>
    </citation>
    <scope>NUCLEOTIDE SEQUENCE [LARGE SCALE GENOMIC DNA]</scope>
    <source>
        <strain evidence="6 7">DSM 27648</strain>
    </source>
</reference>
<dbReference type="Pfam" id="PF00196">
    <property type="entry name" value="GerE"/>
    <property type="match status" value="1"/>
</dbReference>
<dbReference type="EMBL" id="CP012333">
    <property type="protein sequence ID" value="AKU96473.1"/>
    <property type="molecule type" value="Genomic_DNA"/>
</dbReference>
<feature type="domain" description="HTH luxR-type" evidence="5">
    <location>
        <begin position="283"/>
        <end position="348"/>
    </location>
</feature>
<evidence type="ECO:0000256" key="3">
    <source>
        <dbReference type="ARBA" id="ARBA00023163"/>
    </source>
</evidence>
<dbReference type="SMART" id="SM00421">
    <property type="entry name" value="HTH_LUXR"/>
    <property type="match status" value="1"/>
</dbReference>
<dbReference type="PROSITE" id="PS50043">
    <property type="entry name" value="HTH_LUXR_2"/>
    <property type="match status" value="1"/>
</dbReference>
<evidence type="ECO:0000256" key="4">
    <source>
        <dbReference type="SAM" id="MobiDB-lite"/>
    </source>
</evidence>
<keyword evidence="3" id="KW-0804">Transcription</keyword>
<dbReference type="GO" id="GO:0003677">
    <property type="term" value="F:DNA binding"/>
    <property type="evidence" value="ECO:0007669"/>
    <property type="project" value="UniProtKB-KW"/>
</dbReference>
<dbReference type="PANTHER" id="PTHR44688">
    <property type="entry name" value="DNA-BINDING TRANSCRIPTIONAL ACTIVATOR DEVR_DOSR"/>
    <property type="match status" value="1"/>
</dbReference>
<dbReference type="InterPro" id="IPR016032">
    <property type="entry name" value="Sig_transdc_resp-reg_C-effctor"/>
</dbReference>
<keyword evidence="7" id="KW-1185">Reference proteome</keyword>
<dbReference type="SUPFAM" id="SSF55781">
    <property type="entry name" value="GAF domain-like"/>
    <property type="match status" value="1"/>
</dbReference>
<keyword evidence="2" id="KW-0238">DNA-binding</keyword>
<accession>A0A0K1PSG1</accession>
<dbReference type="CDD" id="cd06170">
    <property type="entry name" value="LuxR_C_like"/>
    <property type="match status" value="1"/>
</dbReference>
<evidence type="ECO:0000259" key="5">
    <source>
        <dbReference type="PROSITE" id="PS50043"/>
    </source>
</evidence>
<dbReference type="InterPro" id="IPR000792">
    <property type="entry name" value="Tscrpt_reg_LuxR_C"/>
</dbReference>
<dbReference type="RefSeq" id="WP_146647758.1">
    <property type="nucleotide sequence ID" value="NZ_CP012333.1"/>
</dbReference>
<dbReference type="Gene3D" id="1.10.10.10">
    <property type="entry name" value="Winged helix-like DNA-binding domain superfamily/Winged helix DNA-binding domain"/>
    <property type="match status" value="1"/>
</dbReference>